<gene>
    <name evidence="1" type="ORF">TSUD_163890</name>
</gene>
<dbReference type="Proteomes" id="UP000242715">
    <property type="component" value="Unassembled WGS sequence"/>
</dbReference>
<accession>A0A2Z6N1U1</accession>
<dbReference type="AlphaFoldDB" id="A0A2Z6N1U1"/>
<proteinExistence type="predicted"/>
<name>A0A2Z6N1U1_TRISU</name>
<dbReference type="EMBL" id="DF973732">
    <property type="protein sequence ID" value="GAU38814.1"/>
    <property type="molecule type" value="Genomic_DNA"/>
</dbReference>
<keyword evidence="2" id="KW-1185">Reference proteome</keyword>
<evidence type="ECO:0000313" key="1">
    <source>
        <dbReference type="EMBL" id="GAU38814.1"/>
    </source>
</evidence>
<protein>
    <submittedName>
        <fullName evidence="1">Uncharacterized protein</fullName>
    </submittedName>
</protein>
<reference evidence="2" key="1">
    <citation type="journal article" date="2017" name="Front. Plant Sci.">
        <title>Climate Clever Clovers: New Paradigm to Reduce the Environmental Footprint of Ruminants by Breeding Low Methanogenic Forages Utilizing Haplotype Variation.</title>
        <authorList>
            <person name="Kaur P."/>
            <person name="Appels R."/>
            <person name="Bayer P.E."/>
            <person name="Keeble-Gagnere G."/>
            <person name="Wang J."/>
            <person name="Hirakawa H."/>
            <person name="Shirasawa K."/>
            <person name="Vercoe P."/>
            <person name="Stefanova K."/>
            <person name="Durmic Z."/>
            <person name="Nichols P."/>
            <person name="Revell C."/>
            <person name="Isobe S.N."/>
            <person name="Edwards D."/>
            <person name="Erskine W."/>
        </authorList>
    </citation>
    <scope>NUCLEOTIDE SEQUENCE [LARGE SCALE GENOMIC DNA]</scope>
    <source>
        <strain evidence="2">cv. Daliak</strain>
    </source>
</reference>
<organism evidence="1 2">
    <name type="scientific">Trifolium subterraneum</name>
    <name type="common">Subterranean clover</name>
    <dbReference type="NCBI Taxonomy" id="3900"/>
    <lineage>
        <taxon>Eukaryota</taxon>
        <taxon>Viridiplantae</taxon>
        <taxon>Streptophyta</taxon>
        <taxon>Embryophyta</taxon>
        <taxon>Tracheophyta</taxon>
        <taxon>Spermatophyta</taxon>
        <taxon>Magnoliopsida</taxon>
        <taxon>eudicotyledons</taxon>
        <taxon>Gunneridae</taxon>
        <taxon>Pentapetalae</taxon>
        <taxon>rosids</taxon>
        <taxon>fabids</taxon>
        <taxon>Fabales</taxon>
        <taxon>Fabaceae</taxon>
        <taxon>Papilionoideae</taxon>
        <taxon>50 kb inversion clade</taxon>
        <taxon>NPAAA clade</taxon>
        <taxon>Hologalegina</taxon>
        <taxon>IRL clade</taxon>
        <taxon>Trifolieae</taxon>
        <taxon>Trifolium</taxon>
    </lineage>
</organism>
<sequence>MEGNWKVAIFCWREKTLEKSKGVVEFVKHALSGERGGICSENPNWRLCGRNNAGLLLMCWNDEDITNLHVAYNCVLQK</sequence>
<evidence type="ECO:0000313" key="2">
    <source>
        <dbReference type="Proteomes" id="UP000242715"/>
    </source>
</evidence>